<accession>A0A0F9RZY9</accession>
<feature type="non-terminal residue" evidence="2">
    <location>
        <position position="53"/>
    </location>
</feature>
<dbReference type="AlphaFoldDB" id="A0A0F9RZY9"/>
<proteinExistence type="predicted"/>
<reference evidence="2" key="1">
    <citation type="journal article" date="2015" name="Nature">
        <title>Complex archaea that bridge the gap between prokaryotes and eukaryotes.</title>
        <authorList>
            <person name="Spang A."/>
            <person name="Saw J.H."/>
            <person name="Jorgensen S.L."/>
            <person name="Zaremba-Niedzwiedzka K."/>
            <person name="Martijn J."/>
            <person name="Lind A.E."/>
            <person name="van Eijk R."/>
            <person name="Schleper C."/>
            <person name="Guy L."/>
            <person name="Ettema T.J."/>
        </authorList>
    </citation>
    <scope>NUCLEOTIDE SEQUENCE</scope>
</reference>
<comment type="caution">
    <text evidence="2">The sequence shown here is derived from an EMBL/GenBank/DDBJ whole genome shotgun (WGS) entry which is preliminary data.</text>
</comment>
<dbReference type="EMBL" id="LAZR01003035">
    <property type="protein sequence ID" value="KKN22708.1"/>
    <property type="molecule type" value="Genomic_DNA"/>
</dbReference>
<name>A0A0F9RZY9_9ZZZZ</name>
<evidence type="ECO:0000256" key="1">
    <source>
        <dbReference type="SAM" id="MobiDB-lite"/>
    </source>
</evidence>
<organism evidence="2">
    <name type="scientific">marine sediment metagenome</name>
    <dbReference type="NCBI Taxonomy" id="412755"/>
    <lineage>
        <taxon>unclassified sequences</taxon>
        <taxon>metagenomes</taxon>
        <taxon>ecological metagenomes</taxon>
    </lineage>
</organism>
<gene>
    <name evidence="2" type="ORF">LCGC14_0912100</name>
</gene>
<protein>
    <submittedName>
        <fullName evidence="2">Uncharacterized protein</fullName>
    </submittedName>
</protein>
<sequence length="53" mass="6132">MLAFKMTEEETKEPEEPVGTFDPSVDTDEKYKECEEKYIKIKNALENAFEKAG</sequence>
<feature type="region of interest" description="Disordered" evidence="1">
    <location>
        <begin position="1"/>
        <end position="27"/>
    </location>
</feature>
<evidence type="ECO:0000313" key="2">
    <source>
        <dbReference type="EMBL" id="KKN22708.1"/>
    </source>
</evidence>